<evidence type="ECO:0000313" key="2">
    <source>
        <dbReference type="EMBL" id="MDR6530048.1"/>
    </source>
</evidence>
<dbReference type="RefSeq" id="WP_310029296.1">
    <property type="nucleotide sequence ID" value="NZ_JAVDRL010000002.1"/>
</dbReference>
<gene>
    <name evidence="2" type="ORF">J2800_000772</name>
</gene>
<protein>
    <submittedName>
        <fullName evidence="2">Molybdenum cofactor synthesis domain-containing protein</fullName>
    </submittedName>
</protein>
<dbReference type="InterPro" id="IPR056596">
    <property type="entry name" value="FLAD1_M"/>
</dbReference>
<evidence type="ECO:0000259" key="1">
    <source>
        <dbReference type="SMART" id="SM00852"/>
    </source>
</evidence>
<dbReference type="SUPFAM" id="SSF53218">
    <property type="entry name" value="Molybdenum cofactor biosynthesis proteins"/>
    <property type="match status" value="1"/>
</dbReference>
<keyword evidence="3" id="KW-1185">Reference proteome</keyword>
<dbReference type="CDD" id="cd00885">
    <property type="entry name" value="cinA"/>
    <property type="match status" value="1"/>
</dbReference>
<dbReference type="Proteomes" id="UP001262754">
    <property type="component" value="Unassembled WGS sequence"/>
</dbReference>
<dbReference type="Gene3D" id="3.40.980.10">
    <property type="entry name" value="MoaB/Mog-like domain"/>
    <property type="match status" value="1"/>
</dbReference>
<accession>A0ABU1MV29</accession>
<dbReference type="Pfam" id="PF24102">
    <property type="entry name" value="FLAD1_M"/>
    <property type="match status" value="1"/>
</dbReference>
<dbReference type="Pfam" id="PF00994">
    <property type="entry name" value="MoCF_biosynth"/>
    <property type="match status" value="1"/>
</dbReference>
<dbReference type="PANTHER" id="PTHR13939">
    <property type="entry name" value="NICOTINAMIDE-NUCLEOTIDE AMIDOHYDROLASE PNCC"/>
    <property type="match status" value="1"/>
</dbReference>
<organism evidence="2 3">
    <name type="scientific">Caulobacter rhizosphaerae</name>
    <dbReference type="NCBI Taxonomy" id="2010972"/>
    <lineage>
        <taxon>Bacteria</taxon>
        <taxon>Pseudomonadati</taxon>
        <taxon>Pseudomonadota</taxon>
        <taxon>Alphaproteobacteria</taxon>
        <taxon>Caulobacterales</taxon>
        <taxon>Caulobacteraceae</taxon>
        <taxon>Caulobacter</taxon>
    </lineage>
</organism>
<proteinExistence type="predicted"/>
<dbReference type="InterPro" id="IPR001453">
    <property type="entry name" value="MoaB/Mog_dom"/>
</dbReference>
<dbReference type="EMBL" id="JAVDRL010000002">
    <property type="protein sequence ID" value="MDR6530048.1"/>
    <property type="molecule type" value="Genomic_DNA"/>
</dbReference>
<comment type="caution">
    <text evidence="2">The sequence shown here is derived from an EMBL/GenBank/DDBJ whole genome shotgun (WGS) entry which is preliminary data.</text>
</comment>
<name>A0ABU1MV29_9CAUL</name>
<evidence type="ECO:0000313" key="3">
    <source>
        <dbReference type="Proteomes" id="UP001262754"/>
    </source>
</evidence>
<sequence>MTTTQAKSGERVTAAVLIIGDEILSGRTQDVNLNAIAKYLATYGVDLCEARVVPDVEQEIVDAVNALRTKYDYVVTTGGIGPTHDDITADSVAKAFGVTAPEHPEIMAMLRERWGEPNAARRRMAHVPEGGTLVKNPVQGPPGFQIGNVFVLAGVPAIMRGMLDDVGPRLRTGAVVISRTVRVTGTGEGTIAAPLEAVAKAHPDLSIGSYPFFAPPDVYGASLVIRGRDPAEVDVAVEELVAALESVGVKGIERVAGAA</sequence>
<dbReference type="InterPro" id="IPR036425">
    <property type="entry name" value="MoaB/Mog-like_dom_sf"/>
</dbReference>
<reference evidence="2 3" key="1">
    <citation type="submission" date="2023-07" db="EMBL/GenBank/DDBJ databases">
        <title>Sorghum-associated microbial communities from plants grown in Nebraska, USA.</title>
        <authorList>
            <person name="Schachtman D."/>
        </authorList>
    </citation>
    <scope>NUCLEOTIDE SEQUENCE [LARGE SCALE GENOMIC DNA]</scope>
    <source>
        <strain evidence="2 3">DS2154</strain>
    </source>
</reference>
<dbReference type="InterPro" id="IPR050101">
    <property type="entry name" value="CinA"/>
</dbReference>
<dbReference type="SMART" id="SM00852">
    <property type="entry name" value="MoCF_biosynth"/>
    <property type="match status" value="1"/>
</dbReference>
<feature type="domain" description="MoaB/Mog" evidence="1">
    <location>
        <begin position="15"/>
        <end position="173"/>
    </location>
</feature>
<dbReference type="PANTHER" id="PTHR13939:SF0">
    <property type="entry name" value="NMN AMIDOHYDROLASE-LIKE PROTEIN YFAY"/>
    <property type="match status" value="1"/>
</dbReference>